<name>A0A482WUX7_LAOST</name>
<evidence type="ECO:0000313" key="1">
    <source>
        <dbReference type="EMBL" id="RZF37072.1"/>
    </source>
</evidence>
<protein>
    <submittedName>
        <fullName evidence="1">Uncharacterized protein</fullName>
    </submittedName>
</protein>
<dbReference type="AlphaFoldDB" id="A0A482WUX7"/>
<organism evidence="1 2">
    <name type="scientific">Laodelphax striatellus</name>
    <name type="common">Small brown planthopper</name>
    <name type="synonym">Delphax striatella</name>
    <dbReference type="NCBI Taxonomy" id="195883"/>
    <lineage>
        <taxon>Eukaryota</taxon>
        <taxon>Metazoa</taxon>
        <taxon>Ecdysozoa</taxon>
        <taxon>Arthropoda</taxon>
        <taxon>Hexapoda</taxon>
        <taxon>Insecta</taxon>
        <taxon>Pterygota</taxon>
        <taxon>Neoptera</taxon>
        <taxon>Paraneoptera</taxon>
        <taxon>Hemiptera</taxon>
        <taxon>Auchenorrhyncha</taxon>
        <taxon>Fulgoroidea</taxon>
        <taxon>Delphacidae</taxon>
        <taxon>Criomorphinae</taxon>
        <taxon>Laodelphax</taxon>
    </lineage>
</organism>
<feature type="non-terminal residue" evidence="1">
    <location>
        <position position="1"/>
    </location>
</feature>
<comment type="caution">
    <text evidence="1">The sequence shown here is derived from an EMBL/GenBank/DDBJ whole genome shotgun (WGS) entry which is preliminary data.</text>
</comment>
<gene>
    <name evidence="1" type="ORF">LSTR_LSTR015552</name>
</gene>
<dbReference type="InParanoid" id="A0A482WUX7"/>
<keyword evidence="2" id="KW-1185">Reference proteome</keyword>
<accession>A0A482WUX7</accession>
<proteinExistence type="predicted"/>
<dbReference type="Proteomes" id="UP000291343">
    <property type="component" value="Unassembled WGS sequence"/>
</dbReference>
<evidence type="ECO:0000313" key="2">
    <source>
        <dbReference type="Proteomes" id="UP000291343"/>
    </source>
</evidence>
<dbReference type="EMBL" id="QKKF02025350">
    <property type="protein sequence ID" value="RZF37072.1"/>
    <property type="molecule type" value="Genomic_DNA"/>
</dbReference>
<reference evidence="1 2" key="1">
    <citation type="journal article" date="2017" name="Gigascience">
        <title>Genome sequence of the small brown planthopper, Laodelphax striatellus.</title>
        <authorList>
            <person name="Zhu J."/>
            <person name="Jiang F."/>
            <person name="Wang X."/>
            <person name="Yang P."/>
            <person name="Bao Y."/>
            <person name="Zhao W."/>
            <person name="Wang W."/>
            <person name="Lu H."/>
            <person name="Wang Q."/>
            <person name="Cui N."/>
            <person name="Li J."/>
            <person name="Chen X."/>
            <person name="Luo L."/>
            <person name="Yu J."/>
            <person name="Kang L."/>
            <person name="Cui F."/>
        </authorList>
    </citation>
    <scope>NUCLEOTIDE SEQUENCE [LARGE SCALE GENOMIC DNA]</scope>
    <source>
        <strain evidence="1">Lst14</strain>
    </source>
</reference>
<sequence>DFLPPLVRNAFRSTSLSRSVLFLGRGIRCVTFVVQFSCSAVFRFQCFVRNTSAQHRQFWKTNTTLANWIASWNHPYNMVRSG</sequence>